<name>A0A844KG68_9FIRM</name>
<protein>
    <submittedName>
        <fullName evidence="1">Uncharacterized protein</fullName>
    </submittedName>
</protein>
<sequence>MSVCLKNTTEEEKEVPITYLSLETTGVGTAISQELLMENSEHYGSMVEKLEPGEEKVVMYPYEICSIWFHKKDWKNIEMRSFWMTFASYSDKIVLYL</sequence>
<evidence type="ECO:0000313" key="1">
    <source>
        <dbReference type="EMBL" id="MTR76327.1"/>
    </source>
</evidence>
<dbReference type="RefSeq" id="WP_155204043.1">
    <property type="nucleotide sequence ID" value="NZ_JANGDO010000024.1"/>
</dbReference>
<reference evidence="1 2" key="1">
    <citation type="journal article" date="2019" name="Nat. Med.">
        <title>A library of human gut bacterial isolates paired with longitudinal multiomics data enables mechanistic microbiome research.</title>
        <authorList>
            <person name="Poyet M."/>
            <person name="Groussin M."/>
            <person name="Gibbons S.M."/>
            <person name="Avila-Pacheco J."/>
            <person name="Jiang X."/>
            <person name="Kearney S.M."/>
            <person name="Perrotta A.R."/>
            <person name="Berdy B."/>
            <person name="Zhao S."/>
            <person name="Lieberman T.D."/>
            <person name="Swanson P.K."/>
            <person name="Smith M."/>
            <person name="Roesemann S."/>
            <person name="Alexander J.E."/>
            <person name="Rich S.A."/>
            <person name="Livny J."/>
            <person name="Vlamakis H."/>
            <person name="Clish C."/>
            <person name="Bullock K."/>
            <person name="Deik A."/>
            <person name="Scott J."/>
            <person name="Pierce K.A."/>
            <person name="Xavier R.J."/>
            <person name="Alm E.J."/>
        </authorList>
    </citation>
    <scope>NUCLEOTIDE SEQUENCE [LARGE SCALE GENOMIC DNA]</scope>
    <source>
        <strain evidence="1 2">BIOML-A1</strain>
    </source>
</reference>
<organism evidence="1 2">
    <name type="scientific">Mediterraneibacter faecis</name>
    <dbReference type="NCBI Taxonomy" id="592978"/>
    <lineage>
        <taxon>Bacteria</taxon>
        <taxon>Bacillati</taxon>
        <taxon>Bacillota</taxon>
        <taxon>Clostridia</taxon>
        <taxon>Lachnospirales</taxon>
        <taxon>Lachnospiraceae</taxon>
        <taxon>Mediterraneibacter</taxon>
    </lineage>
</organism>
<dbReference type="AlphaFoldDB" id="A0A844KG68"/>
<dbReference type="Proteomes" id="UP000448177">
    <property type="component" value="Unassembled WGS sequence"/>
</dbReference>
<accession>A0A844KG68</accession>
<keyword evidence="2" id="KW-1185">Reference proteome</keyword>
<dbReference type="EMBL" id="WNAF01000003">
    <property type="protein sequence ID" value="MTR76327.1"/>
    <property type="molecule type" value="Genomic_DNA"/>
</dbReference>
<comment type="caution">
    <text evidence="1">The sequence shown here is derived from an EMBL/GenBank/DDBJ whole genome shotgun (WGS) entry which is preliminary data.</text>
</comment>
<evidence type="ECO:0000313" key="2">
    <source>
        <dbReference type="Proteomes" id="UP000448177"/>
    </source>
</evidence>
<proteinExistence type="predicted"/>
<gene>
    <name evidence="1" type="ORF">GMD21_06520</name>
</gene>